<dbReference type="STRING" id="443144.GM21_0872"/>
<dbReference type="HOGENOM" id="CLU_949165_0_0_7"/>
<proteinExistence type="predicted"/>
<dbReference type="KEGG" id="gem:GM21_0872"/>
<gene>
    <name evidence="1" type="ordered locus">GM21_0872</name>
</gene>
<reference evidence="1" key="1">
    <citation type="submission" date="2009-07" db="EMBL/GenBank/DDBJ databases">
        <title>Complete sequence of Geobacter sp. M21.</title>
        <authorList>
            <consortium name="US DOE Joint Genome Institute"/>
            <person name="Lucas S."/>
            <person name="Copeland A."/>
            <person name="Lapidus A."/>
            <person name="Glavina del Rio T."/>
            <person name="Dalin E."/>
            <person name="Tice H."/>
            <person name="Bruce D."/>
            <person name="Goodwin L."/>
            <person name="Pitluck S."/>
            <person name="Saunders E."/>
            <person name="Brettin T."/>
            <person name="Detter J.C."/>
            <person name="Han C."/>
            <person name="Larimer F."/>
            <person name="Land M."/>
            <person name="Hauser L."/>
            <person name="Kyrpides N."/>
            <person name="Ovchinnikova G."/>
            <person name="Lovley D."/>
        </authorList>
    </citation>
    <scope>NUCLEOTIDE SEQUENCE [LARGE SCALE GENOMIC DNA]</scope>
    <source>
        <strain evidence="1">M21</strain>
    </source>
</reference>
<dbReference type="EMBL" id="CP001661">
    <property type="protein sequence ID" value="ACT16939.1"/>
    <property type="molecule type" value="Genomic_DNA"/>
</dbReference>
<dbReference type="AlphaFoldDB" id="C6E1M0"/>
<evidence type="ECO:0000313" key="1">
    <source>
        <dbReference type="EMBL" id="ACT16939.1"/>
    </source>
</evidence>
<name>C6E1M0_GEOSM</name>
<protein>
    <submittedName>
        <fullName evidence="1">Uncharacterized protein</fullName>
    </submittedName>
</protein>
<organism evidence="1">
    <name type="scientific">Geobacter sp. (strain M21)</name>
    <dbReference type="NCBI Taxonomy" id="443144"/>
    <lineage>
        <taxon>Bacteria</taxon>
        <taxon>Pseudomonadati</taxon>
        <taxon>Thermodesulfobacteriota</taxon>
        <taxon>Desulfuromonadia</taxon>
        <taxon>Geobacterales</taxon>
        <taxon>Geobacteraceae</taxon>
        <taxon>Geobacter</taxon>
    </lineage>
</organism>
<accession>C6E1M0</accession>
<dbReference type="InterPro" id="IPR036280">
    <property type="entry name" value="Multihaem_cyt_sf"/>
</dbReference>
<dbReference type="PROSITE" id="PS51257">
    <property type="entry name" value="PROKAR_LIPOPROTEIN"/>
    <property type="match status" value="1"/>
</dbReference>
<dbReference type="SUPFAM" id="SSF48695">
    <property type="entry name" value="Multiheme cytochromes"/>
    <property type="match status" value="1"/>
</dbReference>
<sequence>MPPLTTKPVFAIVMLWCLLVLSLAGCGDNNTKSSYDPNLGAHPEDWLPARHAVAAVGNLETCTPCHGADFGGGISKVACTLCHLGNQNDVHPLEWGAHDYAEHGAWVRRSLFQTGMFSSADFTVGTLGTTLQSQTAAATATCATTYCHGSDYRGVANSGPSCFDDQPGAVGASCHMGSPFSAHPLDWFPPRFTTRAGIVPTILPEHGDYVITYGGAECSIPACHGSIGATTVIRVGTGSTRITGTSPTTPNFALTGFTGFTAFTTARTSTGTTAGPGEAVVRNTGRLCAACHS</sequence>